<sequence length="256" mass="26464">MLVLLPPSETKNPGGAGPALDLGTLPFPTLDPARRVLLDVLPRLSADPVAAAAALKVSASLAAEIAAHNGSLTTAPTAPALDRYTGVLFAALVGTGFTRAERERAGRRLLITSALFGLLEARSPVPAYRLSAGSKLPGVAGIPAHWRPSLAPVLASLQGPVIDLRSGSYAAFAPAPGALTVRVVTVLPDGRRMSVSHDNKSTKGRLARLLATTRAEPTDVAGVIRVLRRGGWTVEQTGPTAIDVPVDLADLHRVGS</sequence>
<dbReference type="PANTHER" id="PTHR30283:SF4">
    <property type="entry name" value="PEROXIDE STRESS RESISTANCE PROTEIN YAAA"/>
    <property type="match status" value="1"/>
</dbReference>
<name>A0A7K1FI05_9ACTN</name>
<protein>
    <submittedName>
        <fullName evidence="1">Peroxide stress protein YaaA</fullName>
    </submittedName>
</protein>
<dbReference type="AlphaFoldDB" id="A0A7K1FI05"/>
<dbReference type="Pfam" id="PF03883">
    <property type="entry name" value="H2O2_YaaD"/>
    <property type="match status" value="1"/>
</dbReference>
<dbReference type="EMBL" id="WLYK01000001">
    <property type="protein sequence ID" value="MTD13710.1"/>
    <property type="molecule type" value="Genomic_DNA"/>
</dbReference>
<dbReference type="RefSeq" id="WP_322097632.1">
    <property type="nucleotide sequence ID" value="NZ_WLYK01000001.1"/>
</dbReference>
<accession>A0A7K1FI05</accession>
<organism evidence="1 2">
    <name type="scientific">Nakamurella alba</name>
    <dbReference type="NCBI Taxonomy" id="2665158"/>
    <lineage>
        <taxon>Bacteria</taxon>
        <taxon>Bacillati</taxon>
        <taxon>Actinomycetota</taxon>
        <taxon>Actinomycetes</taxon>
        <taxon>Nakamurellales</taxon>
        <taxon>Nakamurellaceae</taxon>
        <taxon>Nakamurella</taxon>
    </lineage>
</organism>
<comment type="caution">
    <text evidence="1">The sequence shown here is derived from an EMBL/GenBank/DDBJ whole genome shotgun (WGS) entry which is preliminary data.</text>
</comment>
<dbReference type="Proteomes" id="UP000460221">
    <property type="component" value="Unassembled WGS sequence"/>
</dbReference>
<reference evidence="1 2" key="1">
    <citation type="submission" date="2019-11" db="EMBL/GenBank/DDBJ databases">
        <authorList>
            <person name="Jiang L.-Q."/>
        </authorList>
    </citation>
    <scope>NUCLEOTIDE SEQUENCE [LARGE SCALE GENOMIC DNA]</scope>
    <source>
        <strain evidence="1 2">YIM 132087</strain>
    </source>
</reference>
<evidence type="ECO:0000313" key="1">
    <source>
        <dbReference type="EMBL" id="MTD13710.1"/>
    </source>
</evidence>
<evidence type="ECO:0000313" key="2">
    <source>
        <dbReference type="Proteomes" id="UP000460221"/>
    </source>
</evidence>
<gene>
    <name evidence="1" type="primary">yaaA</name>
    <name evidence="1" type="ORF">GIS00_07105</name>
</gene>
<keyword evidence="2" id="KW-1185">Reference proteome</keyword>
<dbReference type="PANTHER" id="PTHR30283">
    <property type="entry name" value="PEROXIDE STRESS RESPONSE PROTEIN YAAA"/>
    <property type="match status" value="1"/>
</dbReference>
<dbReference type="InterPro" id="IPR005583">
    <property type="entry name" value="YaaA"/>
</dbReference>
<proteinExistence type="predicted"/>
<dbReference type="GO" id="GO:0005829">
    <property type="term" value="C:cytosol"/>
    <property type="evidence" value="ECO:0007669"/>
    <property type="project" value="TreeGrafter"/>
</dbReference>
<dbReference type="GO" id="GO:0033194">
    <property type="term" value="P:response to hydroperoxide"/>
    <property type="evidence" value="ECO:0007669"/>
    <property type="project" value="TreeGrafter"/>
</dbReference>